<dbReference type="InterPro" id="IPR036621">
    <property type="entry name" value="Anticodon-bd_dom_sf"/>
</dbReference>
<sequence length="1215" mass="137505">DDQRVTVGRISWWYLSASLASRRCVCCYLSFSISKRHLQPKLMLQKPLRPCGLFREDMVVSPLVGVWVHQEPELGNVVYVMPGFLSVVGCRIIPQKVGPLGIQEGRVMWSPVFEIICDHDDGSTKFFLHGRGREGSCVYPGSVTGIIDKTCNVLSLEVEPSQEKKSGVPFQKLDDSDRRNLIELVTSHVGVHVSEPLSGKLFPTRREDEGMLLERRTMLLKMHKFGKNHAPTQVDINEMGASPCVNRRRFLSAGDTFGLSLKASYTEMSSYKGWPRMDLNRFCLHKLPIKSLGEDQEYAGLWGGTFGWPPGRCNEDKTGHAFYLLMLSYEESRKNNGKRLVGTKILEGNDFVQHPNGTPMFVVRTLLVWKRLTKTCLPSQYESVPLPPWQSWKMEHAAADIQSSLPYLVLFLRYKLIVECLSGREEDVGSSSSQSMVEKTLEVAKASVFGERKEKEMKKETRLGISAKKDEDFPSWYSQVCRFGELITLSDTKGLYILEPSATKIWNTLRSYMDAELEKLGGVEEKKFPISIGVMAMTHGDDKGLVLPPKVARYQVVVVPVPFKGADTKRISQECQAVKTTLQGAGVRAIVDERDNYACGWKYADWEMKGVPLRIELGPRDLEKNQVRVVRRDTRVKMDVLRVDLVEKVKDLLEVIQRDLYDDAKRKLEESIQKVETWDEFKEALRQKKLVLAPWCDEVEVENDVKENSKGENEAGAKTLCTPFEQPELREDTLCFASGKPAKKWTYWGRKLRSEESVGSTCLLLSLPEDVFAVTSRFLSPSDICNLSLCCKSLCDLVDYSEKIWRVQCEVVKVLPLSEIVQWRTGISSYKALCRFLVEVIKPLVGVWVHQNPELGNVVYVMSGFLSVIGCRIIPQEVGSLGIQEGRLMWSPVFEIVSDFDGSTKFFLHGRGREGSCVYPGSVTGIIDKTCNVLSLEVEPSQEKKSGVPFQKLDDSDRRNLIESVTSHVGLLHESEPLNVKLFPTRREDEEGMLLERRTMLLKMHKFGKNWKHMNLEEDGLCYNPTQVDINEMGASPCVNLSSFLSAGDTFGLSLKASYTEMSSYKGWPRMDLDRFCLHKLPIKSPGDDQEYAGLWGGTFGWPPGRCNEDETRHAFYLLMLSYEESRKSNGKRLVGTKILEGTDYVEHPNGTAMFVLRTLLIWKRLTQTCLPSHDESVRLLPGSVGKWITLQQILKALSHILSCFCDINSLLNVL</sequence>
<dbReference type="PANTHER" id="PTHR31370">
    <property type="entry name" value="F-BOX PROTEIN FAMILY-LIKE"/>
    <property type="match status" value="1"/>
</dbReference>
<dbReference type="PROSITE" id="PS50181">
    <property type="entry name" value="FBOX"/>
    <property type="match status" value="1"/>
</dbReference>
<dbReference type="CDD" id="cd00862">
    <property type="entry name" value="ProRS_anticodon_zinc"/>
    <property type="match status" value="1"/>
</dbReference>
<dbReference type="Gene3D" id="3.30.110.30">
    <property type="entry name" value="C-terminal domain of ProRS"/>
    <property type="match status" value="1"/>
</dbReference>
<feature type="non-terminal residue" evidence="2">
    <location>
        <position position="1"/>
    </location>
</feature>
<dbReference type="SUPFAM" id="SSF81383">
    <property type="entry name" value="F-box domain"/>
    <property type="match status" value="1"/>
</dbReference>
<name>A0ABQ8DJ52_BRANA</name>
<dbReference type="InterPro" id="IPR040275">
    <property type="entry name" value="At5g39450-like"/>
</dbReference>
<evidence type="ECO:0000259" key="1">
    <source>
        <dbReference type="PROSITE" id="PS50181"/>
    </source>
</evidence>
<dbReference type="Proteomes" id="UP000824890">
    <property type="component" value="Unassembled WGS sequence"/>
</dbReference>
<gene>
    <name evidence="2" type="ORF">HID58_014980</name>
</gene>
<dbReference type="Pfam" id="PF09180">
    <property type="entry name" value="ProRS-C_1"/>
    <property type="match status" value="1"/>
</dbReference>
<reference evidence="2 3" key="1">
    <citation type="submission" date="2021-05" db="EMBL/GenBank/DDBJ databases">
        <title>Genome Assembly of Synthetic Allotetraploid Brassica napus Reveals Homoeologous Exchanges between Subgenomes.</title>
        <authorList>
            <person name="Davis J.T."/>
        </authorList>
    </citation>
    <scope>NUCLEOTIDE SEQUENCE [LARGE SCALE GENOMIC DNA]</scope>
    <source>
        <strain evidence="3">cv. Da-Ae</strain>
        <tissue evidence="2">Seedling</tissue>
    </source>
</reference>
<feature type="domain" description="F-box" evidence="1">
    <location>
        <begin position="761"/>
        <end position="808"/>
    </location>
</feature>
<dbReference type="Gene3D" id="3.40.50.800">
    <property type="entry name" value="Anticodon-binding domain"/>
    <property type="match status" value="1"/>
</dbReference>
<dbReference type="SUPFAM" id="SSF64586">
    <property type="entry name" value="C-terminal domain of ProRS"/>
    <property type="match status" value="1"/>
</dbReference>
<dbReference type="Gene3D" id="3.30.930.10">
    <property type="entry name" value="Bira Bifunctional Protein, Domain 2"/>
    <property type="match status" value="1"/>
</dbReference>
<comment type="caution">
    <text evidence="2">The sequence shown here is derived from an EMBL/GenBank/DDBJ whole genome shotgun (WGS) entry which is preliminary data.</text>
</comment>
<dbReference type="SMART" id="SM00946">
    <property type="entry name" value="ProRS-C_1"/>
    <property type="match status" value="1"/>
</dbReference>
<dbReference type="InterPro" id="IPR017449">
    <property type="entry name" value="Pro-tRNA_synth_II"/>
</dbReference>
<dbReference type="InterPro" id="IPR004154">
    <property type="entry name" value="Anticodon-bd"/>
</dbReference>
<dbReference type="InterPro" id="IPR045864">
    <property type="entry name" value="aa-tRNA-synth_II/BPL/LPL"/>
</dbReference>
<dbReference type="SUPFAM" id="SSF52954">
    <property type="entry name" value="Class II aaRS ABD-related"/>
    <property type="match status" value="1"/>
</dbReference>
<dbReference type="Pfam" id="PF03129">
    <property type="entry name" value="HGTP_anticodon"/>
    <property type="match status" value="1"/>
</dbReference>
<dbReference type="PANTHER" id="PTHR31370:SF2">
    <property type="entry name" value="OS08G0105100 PROTEIN"/>
    <property type="match status" value="1"/>
</dbReference>
<evidence type="ECO:0000313" key="2">
    <source>
        <dbReference type="EMBL" id="KAH0929253.1"/>
    </source>
</evidence>
<dbReference type="InterPro" id="IPR016061">
    <property type="entry name" value="Pro-tRNA_ligase_II_C"/>
</dbReference>
<proteinExistence type="predicted"/>
<accession>A0ABQ8DJ52</accession>
<protein>
    <recommendedName>
        <fullName evidence="1">F-box domain-containing protein</fullName>
    </recommendedName>
</protein>
<evidence type="ECO:0000313" key="3">
    <source>
        <dbReference type="Proteomes" id="UP000824890"/>
    </source>
</evidence>
<dbReference type="Pfam" id="PF00646">
    <property type="entry name" value="F-box"/>
    <property type="match status" value="1"/>
</dbReference>
<dbReference type="InterPro" id="IPR036047">
    <property type="entry name" value="F-box-like_dom_sf"/>
</dbReference>
<dbReference type="InterPro" id="IPR001810">
    <property type="entry name" value="F-box_dom"/>
</dbReference>
<dbReference type="EMBL" id="JAGKQM010000004">
    <property type="protein sequence ID" value="KAH0929253.1"/>
    <property type="molecule type" value="Genomic_DNA"/>
</dbReference>
<organism evidence="2 3">
    <name type="scientific">Brassica napus</name>
    <name type="common">Rape</name>
    <dbReference type="NCBI Taxonomy" id="3708"/>
    <lineage>
        <taxon>Eukaryota</taxon>
        <taxon>Viridiplantae</taxon>
        <taxon>Streptophyta</taxon>
        <taxon>Embryophyta</taxon>
        <taxon>Tracheophyta</taxon>
        <taxon>Spermatophyta</taxon>
        <taxon>Magnoliopsida</taxon>
        <taxon>eudicotyledons</taxon>
        <taxon>Gunneridae</taxon>
        <taxon>Pentapetalae</taxon>
        <taxon>rosids</taxon>
        <taxon>malvids</taxon>
        <taxon>Brassicales</taxon>
        <taxon>Brassicaceae</taxon>
        <taxon>Brassiceae</taxon>
        <taxon>Brassica</taxon>
    </lineage>
</organism>
<keyword evidence="3" id="KW-1185">Reference proteome</keyword>